<evidence type="ECO:0000313" key="2">
    <source>
        <dbReference type="EMBL" id="KHN42750.1"/>
    </source>
</evidence>
<gene>
    <name evidence="2" type="ORF">glysoja_030233</name>
</gene>
<protein>
    <recommendedName>
        <fullName evidence="1">Reverse transcriptase zinc-binding domain-containing protein</fullName>
    </recommendedName>
</protein>
<feature type="non-terminal residue" evidence="2">
    <location>
        <position position="102"/>
    </location>
</feature>
<feature type="domain" description="Reverse transcriptase zinc-binding" evidence="1">
    <location>
        <begin position="1"/>
        <end position="49"/>
    </location>
</feature>
<dbReference type="InterPro" id="IPR026960">
    <property type="entry name" value="RVT-Znf"/>
</dbReference>
<accession>A0A0B2SCG9</accession>
<feature type="non-terminal residue" evidence="2">
    <location>
        <position position="1"/>
    </location>
</feature>
<evidence type="ECO:0000259" key="1">
    <source>
        <dbReference type="Pfam" id="PF13966"/>
    </source>
</evidence>
<dbReference type="EMBL" id="KN644203">
    <property type="protein sequence ID" value="KHN42750.1"/>
    <property type="molecule type" value="Genomic_DNA"/>
</dbReference>
<dbReference type="AlphaFoldDB" id="A0A0B2SCG9"/>
<name>A0A0B2SCG9_GLYSO</name>
<sequence length="102" mass="11983">LWQACHGRLPTKDRLLRFGMLGDKICCFCEGPESHDHLFFGCSVLGDVWKQVLEWIQVKHHPQEWNEELKWIIRHGKGKGHKASILKLAVTETVYGIWKYRN</sequence>
<dbReference type="PANTHER" id="PTHR33116:SF84">
    <property type="entry name" value="RNA-DIRECTED DNA POLYMERASE"/>
    <property type="match status" value="1"/>
</dbReference>
<proteinExistence type="predicted"/>
<dbReference type="Proteomes" id="UP000053555">
    <property type="component" value="Unassembled WGS sequence"/>
</dbReference>
<reference evidence="2" key="1">
    <citation type="submission" date="2014-07" db="EMBL/GenBank/DDBJ databases">
        <title>Identification of a novel salt tolerance gene in wild soybean by whole-genome sequencing.</title>
        <authorList>
            <person name="Lam H.-M."/>
            <person name="Qi X."/>
            <person name="Li M.-W."/>
            <person name="Liu X."/>
            <person name="Xie M."/>
            <person name="Ni M."/>
            <person name="Xu X."/>
        </authorList>
    </citation>
    <scope>NUCLEOTIDE SEQUENCE [LARGE SCALE GENOMIC DNA]</scope>
    <source>
        <tissue evidence="2">Root</tissue>
    </source>
</reference>
<dbReference type="Pfam" id="PF13966">
    <property type="entry name" value="zf-RVT"/>
    <property type="match status" value="1"/>
</dbReference>
<organism evidence="2">
    <name type="scientific">Glycine soja</name>
    <name type="common">Wild soybean</name>
    <dbReference type="NCBI Taxonomy" id="3848"/>
    <lineage>
        <taxon>Eukaryota</taxon>
        <taxon>Viridiplantae</taxon>
        <taxon>Streptophyta</taxon>
        <taxon>Embryophyta</taxon>
        <taxon>Tracheophyta</taxon>
        <taxon>Spermatophyta</taxon>
        <taxon>Magnoliopsida</taxon>
        <taxon>eudicotyledons</taxon>
        <taxon>Gunneridae</taxon>
        <taxon>Pentapetalae</taxon>
        <taxon>rosids</taxon>
        <taxon>fabids</taxon>
        <taxon>Fabales</taxon>
        <taxon>Fabaceae</taxon>
        <taxon>Papilionoideae</taxon>
        <taxon>50 kb inversion clade</taxon>
        <taxon>NPAAA clade</taxon>
        <taxon>indigoferoid/millettioid clade</taxon>
        <taxon>Phaseoleae</taxon>
        <taxon>Glycine</taxon>
        <taxon>Glycine subgen. Soja</taxon>
    </lineage>
</organism>
<dbReference type="PANTHER" id="PTHR33116">
    <property type="entry name" value="REVERSE TRANSCRIPTASE ZINC-BINDING DOMAIN-CONTAINING PROTEIN-RELATED-RELATED"/>
    <property type="match status" value="1"/>
</dbReference>